<name>A0A5B8VC16_9BACT</name>
<evidence type="ECO:0000313" key="1">
    <source>
        <dbReference type="EMBL" id="QEC68974.1"/>
    </source>
</evidence>
<dbReference type="AlphaFoldDB" id="A0A5B8VC16"/>
<keyword evidence="2" id="KW-1185">Reference proteome</keyword>
<accession>A0A5B8VC16</accession>
<reference evidence="1 2" key="1">
    <citation type="journal article" date="2016" name="Int. J. Syst. Evol. Microbiol.">
        <title>Panacibacter ginsenosidivorans gen. nov., sp. nov., with ginsenoside converting activity isolated from soil of a ginseng field.</title>
        <authorList>
            <person name="Siddiqi M.Z."/>
            <person name="Muhammad Shafi S."/>
            <person name="Choi K.D."/>
            <person name="Im W.T."/>
        </authorList>
    </citation>
    <scope>NUCLEOTIDE SEQUENCE [LARGE SCALE GENOMIC DNA]</scope>
    <source>
        <strain evidence="1 2">Gsoil1550</strain>
    </source>
</reference>
<dbReference type="KEGG" id="pgin:FRZ67_17275"/>
<gene>
    <name evidence="1" type="ORF">FRZ67_17275</name>
</gene>
<dbReference type="Proteomes" id="UP000321533">
    <property type="component" value="Chromosome"/>
</dbReference>
<protein>
    <submittedName>
        <fullName evidence="1">Uncharacterized protein</fullName>
    </submittedName>
</protein>
<proteinExistence type="predicted"/>
<dbReference type="RefSeq" id="WP_147191557.1">
    <property type="nucleotide sequence ID" value="NZ_CP042435.1"/>
</dbReference>
<dbReference type="OrthoDB" id="9876494at2"/>
<evidence type="ECO:0000313" key="2">
    <source>
        <dbReference type="Proteomes" id="UP000321533"/>
    </source>
</evidence>
<dbReference type="EMBL" id="CP042435">
    <property type="protein sequence ID" value="QEC68974.1"/>
    <property type="molecule type" value="Genomic_DNA"/>
</dbReference>
<organism evidence="1 2">
    <name type="scientific">Panacibacter ginsenosidivorans</name>
    <dbReference type="NCBI Taxonomy" id="1813871"/>
    <lineage>
        <taxon>Bacteria</taxon>
        <taxon>Pseudomonadati</taxon>
        <taxon>Bacteroidota</taxon>
        <taxon>Chitinophagia</taxon>
        <taxon>Chitinophagales</taxon>
        <taxon>Chitinophagaceae</taxon>
        <taxon>Panacibacter</taxon>
    </lineage>
</organism>
<sequence>MVATSSIKPYKMIVLLIVLFSLNTKMNFSQVQTNTGSITIAKGQLLDSIFPIDNIVTIKVKNYSGIHTLTTKEFTILKEQLKKAKFAGGLLIKPGHIILEVKLKDNTFLSSGLVYASTGAIHFDDATDKNKNKFSGTFYLPTKLNFDNYK</sequence>